<dbReference type="PROSITE" id="PS50181">
    <property type="entry name" value="FBOX"/>
    <property type="match status" value="1"/>
</dbReference>
<protein>
    <recommendedName>
        <fullName evidence="2">F-box domain-containing protein</fullName>
    </recommendedName>
</protein>
<evidence type="ECO:0000259" key="2">
    <source>
        <dbReference type="PROSITE" id="PS50181"/>
    </source>
</evidence>
<dbReference type="PANTHER" id="PTHR38926">
    <property type="entry name" value="F-BOX DOMAIN CONTAINING PROTEIN, EXPRESSED"/>
    <property type="match status" value="1"/>
</dbReference>
<dbReference type="Gene3D" id="3.80.10.10">
    <property type="entry name" value="Ribonuclease Inhibitor"/>
    <property type="match status" value="1"/>
</dbReference>
<dbReference type="Gene3D" id="1.20.1280.50">
    <property type="match status" value="1"/>
</dbReference>
<dbReference type="SUPFAM" id="SSF81383">
    <property type="entry name" value="F-box domain"/>
    <property type="match status" value="1"/>
</dbReference>
<dbReference type="SUPFAM" id="SSF52047">
    <property type="entry name" value="RNI-like"/>
    <property type="match status" value="1"/>
</dbReference>
<feature type="coiled-coil region" evidence="1">
    <location>
        <begin position="25"/>
        <end position="59"/>
    </location>
</feature>
<reference evidence="4 5" key="1">
    <citation type="submission" date="2024-01" db="EMBL/GenBank/DDBJ databases">
        <title>A draft genome for a cacao thread blight-causing isolate of Paramarasmius palmivorus.</title>
        <authorList>
            <person name="Baruah I.K."/>
            <person name="Bukari Y."/>
            <person name="Amoako-Attah I."/>
            <person name="Meinhardt L.W."/>
            <person name="Bailey B.A."/>
            <person name="Cohen S.P."/>
        </authorList>
    </citation>
    <scope>NUCLEOTIDE SEQUENCE [LARGE SCALE GENOMIC DNA]</scope>
    <source>
        <strain evidence="4 5">GH-12</strain>
    </source>
</reference>
<proteinExistence type="predicted"/>
<dbReference type="PANTHER" id="PTHR38926:SF72">
    <property type="entry name" value="IM:7136021-RELATED"/>
    <property type="match status" value="1"/>
</dbReference>
<dbReference type="InterPro" id="IPR001810">
    <property type="entry name" value="F-box_dom"/>
</dbReference>
<dbReference type="Pfam" id="PF12937">
    <property type="entry name" value="F-box-like"/>
    <property type="match status" value="1"/>
</dbReference>
<dbReference type="Proteomes" id="UP001383192">
    <property type="component" value="Unassembled WGS sequence"/>
</dbReference>
<dbReference type="InterPro" id="IPR032675">
    <property type="entry name" value="LRR_dom_sf"/>
</dbReference>
<dbReference type="AlphaFoldDB" id="A0AAW0CUR1"/>
<keyword evidence="5" id="KW-1185">Reference proteome</keyword>
<evidence type="ECO:0000256" key="1">
    <source>
        <dbReference type="SAM" id="Coils"/>
    </source>
</evidence>
<dbReference type="EMBL" id="JAYKXP010000031">
    <property type="protein sequence ID" value="KAK7041938.1"/>
    <property type="molecule type" value="Genomic_DNA"/>
</dbReference>
<comment type="caution">
    <text evidence="4">The sequence shown here is derived from an EMBL/GenBank/DDBJ whole genome shotgun (WGS) entry which is preliminary data.</text>
</comment>
<keyword evidence="1" id="KW-0175">Coiled coil</keyword>
<dbReference type="EMBL" id="JAYKXP010000085">
    <property type="protein sequence ID" value="KAK7028995.1"/>
    <property type="molecule type" value="Genomic_DNA"/>
</dbReference>
<name>A0AAW0CUR1_9AGAR</name>
<organism evidence="4 5">
    <name type="scientific">Paramarasmius palmivorus</name>
    <dbReference type="NCBI Taxonomy" id="297713"/>
    <lineage>
        <taxon>Eukaryota</taxon>
        <taxon>Fungi</taxon>
        <taxon>Dikarya</taxon>
        <taxon>Basidiomycota</taxon>
        <taxon>Agaricomycotina</taxon>
        <taxon>Agaricomycetes</taxon>
        <taxon>Agaricomycetidae</taxon>
        <taxon>Agaricales</taxon>
        <taxon>Marasmiineae</taxon>
        <taxon>Marasmiaceae</taxon>
        <taxon>Paramarasmius</taxon>
    </lineage>
</organism>
<evidence type="ECO:0000313" key="4">
    <source>
        <dbReference type="EMBL" id="KAK7041938.1"/>
    </source>
</evidence>
<feature type="domain" description="F-box" evidence="2">
    <location>
        <begin position="60"/>
        <end position="116"/>
    </location>
</feature>
<evidence type="ECO:0000313" key="3">
    <source>
        <dbReference type="EMBL" id="KAK7028995.1"/>
    </source>
</evidence>
<gene>
    <name evidence="4" type="ORF">VNI00_008920</name>
    <name evidence="3" type="ORF">VNI00_014705</name>
</gene>
<evidence type="ECO:0000313" key="5">
    <source>
        <dbReference type="Proteomes" id="UP001383192"/>
    </source>
</evidence>
<accession>A0AAW0CUR1</accession>
<dbReference type="InterPro" id="IPR036047">
    <property type="entry name" value="F-box-like_dom_sf"/>
</dbReference>
<sequence>MLPHTVTSSDRKTLTQFIWSAEKEMKGYEGEISRLKLAILALETKRNRLKKKIEGYRSLLSPIHQLPPEILFNIFKPLCDKTELERTKRPPALTVSAVCKRWRNISLSVPSLWSSFEIVLYTWKGHFQKLARLIQLFLDRSKEALLTLVLHLNLVPPSEPHLIEVLTTIIQSSERWVSVTMSVGVSEMLHRHIVFSALKNRLPKLEHLQIINAYIYDDDNLRELDCFSSCPALHNVTLRHVDLEPILVLPWNQITSLELEFMRSDDARLFLSSCSRLITLRLIGTGEDPEDNPHPTPERLLKPATLDVKDLSITAWHLIHINFPFQSLTLPQMTSLSVRGDESREYRDCTDYTEIDSEPICDFIIRSACCLTSLHMKWVPFTDEQILSLLRLLPTLKILSLEEFADCSTNGTANSMLTPSFLRHLSITAEHDDPGDLSSSSPLVPRLTDLNLAIHAGKDDENEALVTMLTTRLLLDEAVDAGVDVLETVSLAIISYEPDELSSSPFGQSLNGFVEAGLRVKISYVE</sequence>